<protein>
    <submittedName>
        <fullName evidence="1">Uncharacterized protein</fullName>
    </submittedName>
</protein>
<proteinExistence type="predicted"/>
<organism evidence="1">
    <name type="scientific">hydrothermal vent metagenome</name>
    <dbReference type="NCBI Taxonomy" id="652676"/>
    <lineage>
        <taxon>unclassified sequences</taxon>
        <taxon>metagenomes</taxon>
        <taxon>ecological metagenomes</taxon>
    </lineage>
</organism>
<name>A0A1W1E3A6_9ZZZZ</name>
<dbReference type="EMBL" id="FPIA01000045">
    <property type="protein sequence ID" value="SFV88425.1"/>
    <property type="molecule type" value="Genomic_DNA"/>
</dbReference>
<dbReference type="AlphaFoldDB" id="A0A1W1E3A6"/>
<accession>A0A1W1E3A6</accession>
<gene>
    <name evidence="1" type="ORF">MNB_SUP05-SYMBIONT-7-275</name>
</gene>
<evidence type="ECO:0000313" key="1">
    <source>
        <dbReference type="EMBL" id="SFV88425.1"/>
    </source>
</evidence>
<sequence>MNNNDFQNWMNSKGYTDVRFYPLNSEESSTVDILSSALLSVKAYEKGEGEAYQDDIETYL</sequence>
<reference evidence="1" key="1">
    <citation type="submission" date="2016-10" db="EMBL/GenBank/DDBJ databases">
        <authorList>
            <person name="de Groot N.N."/>
        </authorList>
    </citation>
    <scope>NUCLEOTIDE SEQUENCE</scope>
</reference>